<gene>
    <name evidence="1" type="ORF">EVAR_22107_1</name>
</gene>
<dbReference type="AlphaFoldDB" id="A0A4C1VZI9"/>
<evidence type="ECO:0000313" key="1">
    <source>
        <dbReference type="EMBL" id="GBP44223.1"/>
    </source>
</evidence>
<proteinExistence type="predicted"/>
<reference evidence="1 2" key="1">
    <citation type="journal article" date="2019" name="Commun. Biol.">
        <title>The bagworm genome reveals a unique fibroin gene that provides high tensile strength.</title>
        <authorList>
            <person name="Kono N."/>
            <person name="Nakamura H."/>
            <person name="Ohtoshi R."/>
            <person name="Tomita M."/>
            <person name="Numata K."/>
            <person name="Arakawa K."/>
        </authorList>
    </citation>
    <scope>NUCLEOTIDE SEQUENCE [LARGE SCALE GENOMIC DNA]</scope>
</reference>
<dbReference type="Proteomes" id="UP000299102">
    <property type="component" value="Unassembled WGS sequence"/>
</dbReference>
<keyword evidence="2" id="KW-1185">Reference proteome</keyword>
<accession>A0A4C1VZI9</accession>
<protein>
    <submittedName>
        <fullName evidence="1">Uncharacterized protein</fullName>
    </submittedName>
</protein>
<sequence>MSPGGGVVVPPALSAPNGSIILEAFHTFPAWLIWIISGFPSDSFNLFPFVRPLIAFYLARDCCAPPRASPRALCAAKYVYRALNFLYIYGARSNVKNKAHRPAPPPVGITLY</sequence>
<comment type="caution">
    <text evidence="1">The sequence shown here is derived from an EMBL/GenBank/DDBJ whole genome shotgun (WGS) entry which is preliminary data.</text>
</comment>
<organism evidence="1 2">
    <name type="scientific">Eumeta variegata</name>
    <name type="common">Bagworm moth</name>
    <name type="synonym">Eumeta japonica</name>
    <dbReference type="NCBI Taxonomy" id="151549"/>
    <lineage>
        <taxon>Eukaryota</taxon>
        <taxon>Metazoa</taxon>
        <taxon>Ecdysozoa</taxon>
        <taxon>Arthropoda</taxon>
        <taxon>Hexapoda</taxon>
        <taxon>Insecta</taxon>
        <taxon>Pterygota</taxon>
        <taxon>Neoptera</taxon>
        <taxon>Endopterygota</taxon>
        <taxon>Lepidoptera</taxon>
        <taxon>Glossata</taxon>
        <taxon>Ditrysia</taxon>
        <taxon>Tineoidea</taxon>
        <taxon>Psychidae</taxon>
        <taxon>Oiketicinae</taxon>
        <taxon>Eumeta</taxon>
    </lineage>
</organism>
<name>A0A4C1VZI9_EUMVA</name>
<evidence type="ECO:0000313" key="2">
    <source>
        <dbReference type="Proteomes" id="UP000299102"/>
    </source>
</evidence>
<dbReference type="EMBL" id="BGZK01000449">
    <property type="protein sequence ID" value="GBP44223.1"/>
    <property type="molecule type" value="Genomic_DNA"/>
</dbReference>